<dbReference type="Proteomes" id="UP001057498">
    <property type="component" value="Chromosome"/>
</dbReference>
<proteinExistence type="predicted"/>
<keyword evidence="3" id="KW-1185">Reference proteome</keyword>
<name>A0ABN6PNP5_9BURK</name>
<evidence type="ECO:0000313" key="2">
    <source>
        <dbReference type="EMBL" id="BDI06849.1"/>
    </source>
</evidence>
<gene>
    <name evidence="2" type="ORF">CATMQ487_38190</name>
</gene>
<sequence>MGVSINSPSKMKLVSRKRTPRIDRAVEGRFADAAIKQMAGIRKPTVTPLGEHHQGIAVSSTAW</sequence>
<accession>A0ABN6PNP5</accession>
<evidence type="ECO:0000313" key="3">
    <source>
        <dbReference type="Proteomes" id="UP001057498"/>
    </source>
</evidence>
<feature type="region of interest" description="Disordered" evidence="1">
    <location>
        <begin position="1"/>
        <end position="20"/>
    </location>
</feature>
<protein>
    <submittedName>
        <fullName evidence="2">Uncharacterized protein</fullName>
    </submittedName>
</protein>
<evidence type="ECO:0000256" key="1">
    <source>
        <dbReference type="SAM" id="MobiDB-lite"/>
    </source>
</evidence>
<reference evidence="2" key="1">
    <citation type="submission" date="2022-04" db="EMBL/GenBank/DDBJ databases">
        <title>Whole genome sequence of Sphaerotilus sp. FB-5.</title>
        <authorList>
            <person name="Takeda M."/>
            <person name="Narihara S."/>
            <person name="Akimoto M."/>
            <person name="Akimoto R."/>
            <person name="Nishiyashiki S."/>
            <person name="Murakami T."/>
        </authorList>
    </citation>
    <scope>NUCLEOTIDE SEQUENCE</scope>
    <source>
        <strain evidence="2">FB-5</strain>
    </source>
</reference>
<dbReference type="EMBL" id="AP025730">
    <property type="protein sequence ID" value="BDI06849.1"/>
    <property type="molecule type" value="Genomic_DNA"/>
</dbReference>
<organism evidence="2 3">
    <name type="scientific">Sphaerotilus microaerophilus</name>
    <dbReference type="NCBI Taxonomy" id="2914710"/>
    <lineage>
        <taxon>Bacteria</taxon>
        <taxon>Pseudomonadati</taxon>
        <taxon>Pseudomonadota</taxon>
        <taxon>Betaproteobacteria</taxon>
        <taxon>Burkholderiales</taxon>
        <taxon>Sphaerotilaceae</taxon>
        <taxon>Sphaerotilus</taxon>
    </lineage>
</organism>